<organism evidence="4 5">
    <name type="scientific">Prorocentrum cordatum</name>
    <dbReference type="NCBI Taxonomy" id="2364126"/>
    <lineage>
        <taxon>Eukaryota</taxon>
        <taxon>Sar</taxon>
        <taxon>Alveolata</taxon>
        <taxon>Dinophyceae</taxon>
        <taxon>Prorocentrales</taxon>
        <taxon>Prorocentraceae</taxon>
        <taxon>Prorocentrum</taxon>
    </lineage>
</organism>
<dbReference type="Proteomes" id="UP001189429">
    <property type="component" value="Unassembled WGS sequence"/>
</dbReference>
<comment type="catalytic activity">
    <reaction evidence="1">
        <text>[protein]-peptidylproline (omega=180) = [protein]-peptidylproline (omega=0)</text>
        <dbReference type="Rhea" id="RHEA:16237"/>
        <dbReference type="Rhea" id="RHEA-COMP:10747"/>
        <dbReference type="Rhea" id="RHEA-COMP:10748"/>
        <dbReference type="ChEBI" id="CHEBI:83833"/>
        <dbReference type="ChEBI" id="CHEBI:83834"/>
        <dbReference type="EC" id="5.2.1.8"/>
    </reaction>
</comment>
<dbReference type="SUPFAM" id="SSF54534">
    <property type="entry name" value="FKBP-like"/>
    <property type="match status" value="1"/>
</dbReference>
<evidence type="ECO:0000313" key="4">
    <source>
        <dbReference type="EMBL" id="CAK0896815.1"/>
    </source>
</evidence>
<proteinExistence type="predicted"/>
<feature type="domain" description="PPIase FKBP-type" evidence="3">
    <location>
        <begin position="149"/>
        <end position="223"/>
    </location>
</feature>
<dbReference type="InterPro" id="IPR001179">
    <property type="entry name" value="PPIase_FKBP_dom"/>
</dbReference>
<dbReference type="EMBL" id="CAUYUJ010020243">
    <property type="protein sequence ID" value="CAK0896815.1"/>
    <property type="molecule type" value="Genomic_DNA"/>
</dbReference>
<keyword evidence="1" id="KW-0697">Rotamase</keyword>
<sequence length="242" mass="24923">GRATPRTHGNRESCDSCPILVLRVPGPLQIGAVRCLGAQGLLDGLQHAAQGQGDPGVQKLFELVPGLEGALQGPDAGWGALLALADAPWAAKLNAEGADGADGAGGATGSEPHAGPSRDADGHEKVDLGDGLVLTRLEPGDNRTSPVDGDQVSLEYAAYSNFGTPVALERDDDIVSLEFDTRALEPLNFTLGDQAAIPGLARAARRMTLGERALVSLPEQLLYPVAPTGDLSSLRTTCCSST</sequence>
<dbReference type="EC" id="5.2.1.8" evidence="1"/>
<feature type="non-terminal residue" evidence="4">
    <location>
        <position position="1"/>
    </location>
</feature>
<evidence type="ECO:0000256" key="1">
    <source>
        <dbReference type="PROSITE-ProRule" id="PRU00277"/>
    </source>
</evidence>
<feature type="region of interest" description="Disordered" evidence="2">
    <location>
        <begin position="96"/>
        <end position="125"/>
    </location>
</feature>
<accession>A0ABN9XEY5</accession>
<keyword evidence="5" id="KW-1185">Reference proteome</keyword>
<protein>
    <recommendedName>
        <fullName evidence="1">peptidylprolyl isomerase</fullName>
        <ecNumber evidence="1">5.2.1.8</ecNumber>
    </recommendedName>
</protein>
<evidence type="ECO:0000259" key="3">
    <source>
        <dbReference type="PROSITE" id="PS50059"/>
    </source>
</evidence>
<comment type="caution">
    <text evidence="4">The sequence shown here is derived from an EMBL/GenBank/DDBJ whole genome shotgun (WGS) entry which is preliminary data.</text>
</comment>
<evidence type="ECO:0000256" key="2">
    <source>
        <dbReference type="SAM" id="MobiDB-lite"/>
    </source>
</evidence>
<name>A0ABN9XEY5_9DINO</name>
<reference evidence="4" key="1">
    <citation type="submission" date="2023-10" db="EMBL/GenBank/DDBJ databases">
        <authorList>
            <person name="Chen Y."/>
            <person name="Shah S."/>
            <person name="Dougan E. K."/>
            <person name="Thang M."/>
            <person name="Chan C."/>
        </authorList>
    </citation>
    <scope>NUCLEOTIDE SEQUENCE [LARGE SCALE GENOMIC DNA]</scope>
</reference>
<evidence type="ECO:0000313" key="5">
    <source>
        <dbReference type="Proteomes" id="UP001189429"/>
    </source>
</evidence>
<gene>
    <name evidence="4" type="ORF">PCOR1329_LOCUS75173</name>
</gene>
<feature type="compositionally biased region" description="Basic and acidic residues" evidence="2">
    <location>
        <begin position="116"/>
        <end position="125"/>
    </location>
</feature>
<dbReference type="Pfam" id="PF00254">
    <property type="entry name" value="FKBP_C"/>
    <property type="match status" value="1"/>
</dbReference>
<keyword evidence="1" id="KW-0413">Isomerase</keyword>
<dbReference type="PROSITE" id="PS50059">
    <property type="entry name" value="FKBP_PPIASE"/>
    <property type="match status" value="1"/>
</dbReference>
<dbReference type="InterPro" id="IPR046357">
    <property type="entry name" value="PPIase_dom_sf"/>
</dbReference>
<dbReference type="Gene3D" id="3.10.50.40">
    <property type="match status" value="1"/>
</dbReference>